<evidence type="ECO:0000313" key="3">
    <source>
        <dbReference type="WBParaSite" id="ACRNAN_Path_832.g3183.t1"/>
    </source>
</evidence>
<organism evidence="2 3">
    <name type="scientific">Acrobeloides nanus</name>
    <dbReference type="NCBI Taxonomy" id="290746"/>
    <lineage>
        <taxon>Eukaryota</taxon>
        <taxon>Metazoa</taxon>
        <taxon>Ecdysozoa</taxon>
        <taxon>Nematoda</taxon>
        <taxon>Chromadorea</taxon>
        <taxon>Rhabditida</taxon>
        <taxon>Tylenchina</taxon>
        <taxon>Cephalobomorpha</taxon>
        <taxon>Cephaloboidea</taxon>
        <taxon>Cephalobidae</taxon>
        <taxon>Acrobeloides</taxon>
    </lineage>
</organism>
<dbReference type="Pfam" id="PF26138">
    <property type="entry name" value="DUF8040"/>
    <property type="match status" value="1"/>
</dbReference>
<dbReference type="InterPro" id="IPR058353">
    <property type="entry name" value="DUF8040"/>
</dbReference>
<sequence>MSYRDEEEFLLLSLAYINAKRKKEEGERKPHYIQRRTYLNIEHSLSADKRFKAFWMKLHSLDYNQLLNFMRMTPPQFLNLHDQLKPSLVRSITHRHPISTQERLAIFLRYVSRTHNVVGVSKEFNIGITTVVKAVREVAEVIVRELLSWHIPFPDQASWAQNAADFEALWNYPRAVGCLDGKHFRCSSQSQAKSARYNPPELNNFSGYYSTFLLAICDAHFRFLCFDLVEVAKNVDSTLWSSSPVARMILSDTVPFPIAAPLGEFGMVSYSVLCDGNFPLTKRAMRPFADNELNSSAKLEFNQRFARCPITRHLGRKPRKPQKGHIILYDTPQSFPR</sequence>
<dbReference type="PANTHER" id="PTHR22930">
    <property type="match status" value="1"/>
</dbReference>
<evidence type="ECO:0000259" key="1">
    <source>
        <dbReference type="Pfam" id="PF26138"/>
    </source>
</evidence>
<proteinExistence type="predicted"/>
<dbReference type="PANTHER" id="PTHR22930:SF269">
    <property type="entry name" value="NUCLEASE HARBI1-LIKE PROTEIN"/>
    <property type="match status" value="1"/>
</dbReference>
<keyword evidence="2" id="KW-1185">Reference proteome</keyword>
<evidence type="ECO:0000313" key="2">
    <source>
        <dbReference type="Proteomes" id="UP000887540"/>
    </source>
</evidence>
<dbReference type="AlphaFoldDB" id="A0A914CC17"/>
<dbReference type="Proteomes" id="UP000887540">
    <property type="component" value="Unplaced"/>
</dbReference>
<feature type="domain" description="DUF8040" evidence="1">
    <location>
        <begin position="64"/>
        <end position="143"/>
    </location>
</feature>
<accession>A0A914CC17</accession>
<reference evidence="3" key="1">
    <citation type="submission" date="2022-11" db="UniProtKB">
        <authorList>
            <consortium name="WormBaseParasite"/>
        </authorList>
    </citation>
    <scope>IDENTIFICATION</scope>
</reference>
<dbReference type="InterPro" id="IPR045249">
    <property type="entry name" value="HARBI1-like"/>
</dbReference>
<name>A0A914CC17_9BILA</name>
<dbReference type="WBParaSite" id="ACRNAN_Path_832.g3183.t1">
    <property type="protein sequence ID" value="ACRNAN_Path_832.g3183.t1"/>
    <property type="gene ID" value="ACRNAN_Path_832.g3183"/>
</dbReference>
<protein>
    <submittedName>
        <fullName evidence="3">DDE Tnp4 domain-containing protein</fullName>
    </submittedName>
</protein>